<sequence length="316" mass="33983">MNGALSFPTDAFEARLREVLRSQVEFIELIGDDLVTAGGKRTRPALTYLAFRALGLDAHPQEHDVAVAVELLHSASLLHDDLIDDADTRRGAPTAFRRFGNVVSVMSGDYMLSKLLVLLASTTPGLVRAFGETAAHVCEGEVLQFQVAAYGEYSHEHYLNVIYGKTAALVELAASAPALLVGASDAHQRALADFGREYGMAFQMQDDLLDLAGTEALIGKPVGGDLREGKATLPILYLLEGPDGDEVRAILERRAAHEGDVDRVRALAFAQGAVDRTRAAIQDRALRAVTALRALPASPARDRLEAFAAQAADRVK</sequence>
<comment type="cofactor">
    <cofactor evidence="1">
        <name>Mg(2+)</name>
        <dbReference type="ChEBI" id="CHEBI:18420"/>
    </cofactor>
</comment>
<dbReference type="GO" id="GO:0008299">
    <property type="term" value="P:isoprenoid biosynthetic process"/>
    <property type="evidence" value="ECO:0007669"/>
    <property type="project" value="InterPro"/>
</dbReference>
<dbReference type="GO" id="GO:0000010">
    <property type="term" value="F:heptaprenyl diphosphate synthase activity"/>
    <property type="evidence" value="ECO:0007669"/>
    <property type="project" value="UniProtKB-EC"/>
</dbReference>
<dbReference type="PROSITE" id="PS00723">
    <property type="entry name" value="POLYPRENYL_SYNTHASE_1"/>
    <property type="match status" value="1"/>
</dbReference>
<keyword evidence="5" id="KW-0460">Magnesium</keyword>
<dbReference type="InterPro" id="IPR000092">
    <property type="entry name" value="Polyprenyl_synt"/>
</dbReference>
<reference evidence="8" key="2">
    <citation type="submission" date="2011-01" db="EMBL/GenBank/DDBJ databases">
        <title>The complete genome of Deinococcus maricopensis DSM 21211.</title>
        <authorList>
            <consortium name="US DOE Joint Genome Institute (JGI-PGF)"/>
            <person name="Lucas S."/>
            <person name="Copeland A."/>
            <person name="Lapidus A."/>
            <person name="Goodwin L."/>
            <person name="Pitluck S."/>
            <person name="Kyrpides N."/>
            <person name="Mavromatis K."/>
            <person name="Pagani I."/>
            <person name="Ivanova N."/>
            <person name="Ovchinnikova G."/>
            <person name="Zeytun A."/>
            <person name="Detter J.C."/>
            <person name="Han C."/>
            <person name="Land M."/>
            <person name="Hauser L."/>
            <person name="Markowitz V."/>
            <person name="Cheng J.-F."/>
            <person name="Hugenholtz P."/>
            <person name="Woyke T."/>
            <person name="Wu D."/>
            <person name="Pukall R."/>
            <person name="Gehrich-Schroeter G."/>
            <person name="Brambilla E."/>
            <person name="Klenk H.-P."/>
            <person name="Eisen J.A."/>
        </authorList>
    </citation>
    <scope>NUCLEOTIDE SEQUENCE [LARGE SCALE GENOMIC DNA]</scope>
    <source>
        <strain evidence="8">DSM 21211 / LMG 22137 / NRRL B-23946 / LB-34</strain>
    </source>
</reference>
<name>E8U7S1_DEIML</name>
<dbReference type="SUPFAM" id="SSF48576">
    <property type="entry name" value="Terpenoid synthases"/>
    <property type="match status" value="1"/>
</dbReference>
<gene>
    <name evidence="7" type="ordered locus">Deima_1461</name>
</gene>
<evidence type="ECO:0000256" key="3">
    <source>
        <dbReference type="ARBA" id="ARBA00022679"/>
    </source>
</evidence>
<comment type="similarity">
    <text evidence="2 6">Belongs to the FPP/GGPP synthase family.</text>
</comment>
<dbReference type="OrthoDB" id="9805316at2"/>
<dbReference type="PROSITE" id="PS00444">
    <property type="entry name" value="POLYPRENYL_SYNTHASE_2"/>
    <property type="match status" value="1"/>
</dbReference>
<dbReference type="Pfam" id="PF00348">
    <property type="entry name" value="polyprenyl_synt"/>
    <property type="match status" value="1"/>
</dbReference>
<proteinExistence type="inferred from homology"/>
<protein>
    <submittedName>
        <fullName evidence="7">Trans-hexaprenyltranstransferase</fullName>
        <ecNumber evidence="7">2.5.1.30</ecNumber>
    </submittedName>
</protein>
<evidence type="ECO:0000256" key="1">
    <source>
        <dbReference type="ARBA" id="ARBA00001946"/>
    </source>
</evidence>
<dbReference type="CDD" id="cd00685">
    <property type="entry name" value="Trans_IPPS_HT"/>
    <property type="match status" value="1"/>
</dbReference>
<organism evidence="7 8">
    <name type="scientific">Deinococcus maricopensis (strain DSM 21211 / LMG 22137 / NRRL B-23946 / LB-34)</name>
    <dbReference type="NCBI Taxonomy" id="709986"/>
    <lineage>
        <taxon>Bacteria</taxon>
        <taxon>Thermotogati</taxon>
        <taxon>Deinococcota</taxon>
        <taxon>Deinococci</taxon>
        <taxon>Deinococcales</taxon>
        <taxon>Deinococcaceae</taxon>
        <taxon>Deinococcus</taxon>
    </lineage>
</organism>
<dbReference type="eggNOG" id="COG0142">
    <property type="taxonomic scope" value="Bacteria"/>
</dbReference>
<evidence type="ECO:0000313" key="8">
    <source>
        <dbReference type="Proteomes" id="UP000008635"/>
    </source>
</evidence>
<dbReference type="STRING" id="709986.Deima_1461"/>
<evidence type="ECO:0000313" key="7">
    <source>
        <dbReference type="EMBL" id="ADV67110.1"/>
    </source>
</evidence>
<evidence type="ECO:0000256" key="6">
    <source>
        <dbReference type="RuleBase" id="RU004466"/>
    </source>
</evidence>
<reference evidence="7 8" key="1">
    <citation type="journal article" date="2011" name="Stand. Genomic Sci.">
        <title>Complete genome sequence of Deinococcus maricopensis type strain (LB-34).</title>
        <authorList>
            <person name="Pukall R."/>
            <person name="Zeytun A."/>
            <person name="Lucas S."/>
            <person name="Lapidus A."/>
            <person name="Hammon N."/>
            <person name="Deshpande S."/>
            <person name="Nolan M."/>
            <person name="Cheng J.F."/>
            <person name="Pitluck S."/>
            <person name="Liolios K."/>
            <person name="Pagani I."/>
            <person name="Mikhailova N."/>
            <person name="Ivanova N."/>
            <person name="Mavromatis K."/>
            <person name="Pati A."/>
            <person name="Tapia R."/>
            <person name="Han C."/>
            <person name="Goodwin L."/>
            <person name="Chen A."/>
            <person name="Palaniappan K."/>
            <person name="Land M."/>
            <person name="Hauser L."/>
            <person name="Chang Y.J."/>
            <person name="Jeffries C.D."/>
            <person name="Brambilla E.M."/>
            <person name="Rohde M."/>
            <person name="Goker M."/>
            <person name="Detter J.C."/>
            <person name="Woyke T."/>
            <person name="Bristow J."/>
            <person name="Eisen J.A."/>
            <person name="Markowitz V."/>
            <person name="Hugenholtz P."/>
            <person name="Kyrpides N.C."/>
            <person name="Klenk H.P."/>
        </authorList>
    </citation>
    <scope>NUCLEOTIDE SEQUENCE [LARGE SCALE GENOMIC DNA]</scope>
    <source>
        <strain evidence="8">DSM 21211 / LMG 22137 / NRRL B-23946 / LB-34</strain>
    </source>
</reference>
<dbReference type="Gene3D" id="1.10.600.10">
    <property type="entry name" value="Farnesyl Diphosphate Synthase"/>
    <property type="match status" value="1"/>
</dbReference>
<dbReference type="KEGG" id="dmr:Deima_1461"/>
<keyword evidence="3 6" id="KW-0808">Transferase</keyword>
<dbReference type="InterPro" id="IPR033749">
    <property type="entry name" value="Polyprenyl_synt_CS"/>
</dbReference>
<dbReference type="PANTHER" id="PTHR12001">
    <property type="entry name" value="GERANYLGERANYL PYROPHOSPHATE SYNTHASE"/>
    <property type="match status" value="1"/>
</dbReference>
<dbReference type="HOGENOM" id="CLU_014015_2_0_0"/>
<dbReference type="AlphaFoldDB" id="E8U7S1"/>
<dbReference type="EC" id="2.5.1.30" evidence="7"/>
<dbReference type="RefSeq" id="WP_013556615.1">
    <property type="nucleotide sequence ID" value="NC_014958.1"/>
</dbReference>
<evidence type="ECO:0000256" key="2">
    <source>
        <dbReference type="ARBA" id="ARBA00006706"/>
    </source>
</evidence>
<dbReference type="SFLD" id="SFLDS00005">
    <property type="entry name" value="Isoprenoid_Synthase_Type_I"/>
    <property type="match status" value="1"/>
</dbReference>
<dbReference type="PANTHER" id="PTHR12001:SF69">
    <property type="entry name" value="ALL TRANS-POLYPRENYL-DIPHOSPHATE SYNTHASE PDSS1"/>
    <property type="match status" value="1"/>
</dbReference>
<dbReference type="EMBL" id="CP002454">
    <property type="protein sequence ID" value="ADV67110.1"/>
    <property type="molecule type" value="Genomic_DNA"/>
</dbReference>
<keyword evidence="8" id="KW-1185">Reference proteome</keyword>
<dbReference type="Proteomes" id="UP000008635">
    <property type="component" value="Chromosome"/>
</dbReference>
<evidence type="ECO:0000256" key="4">
    <source>
        <dbReference type="ARBA" id="ARBA00022723"/>
    </source>
</evidence>
<accession>E8U7S1</accession>
<keyword evidence="4" id="KW-0479">Metal-binding</keyword>
<dbReference type="InterPro" id="IPR008949">
    <property type="entry name" value="Isoprenoid_synthase_dom_sf"/>
</dbReference>
<dbReference type="GO" id="GO:0046872">
    <property type="term" value="F:metal ion binding"/>
    <property type="evidence" value="ECO:0007669"/>
    <property type="project" value="UniProtKB-KW"/>
</dbReference>
<evidence type="ECO:0000256" key="5">
    <source>
        <dbReference type="ARBA" id="ARBA00022842"/>
    </source>
</evidence>